<dbReference type="OrthoDB" id="9770036at2"/>
<dbReference type="EMBL" id="FNZH01000009">
    <property type="protein sequence ID" value="SEJ71451.1"/>
    <property type="molecule type" value="Genomic_DNA"/>
</dbReference>
<evidence type="ECO:0000256" key="3">
    <source>
        <dbReference type="ARBA" id="ARBA00022475"/>
    </source>
</evidence>
<evidence type="ECO:0000259" key="9">
    <source>
        <dbReference type="Pfam" id="PF12704"/>
    </source>
</evidence>
<feature type="domain" description="ABC3 transporter permease C-terminal" evidence="8">
    <location>
        <begin position="290"/>
        <end position="410"/>
    </location>
</feature>
<protein>
    <submittedName>
        <fullName evidence="10">Lipoprotein-releasing system permease protein</fullName>
    </submittedName>
</protein>
<gene>
    <name evidence="10" type="ORF">SAMN05192553_10980</name>
</gene>
<dbReference type="Pfam" id="PF12704">
    <property type="entry name" value="MacB_PCD"/>
    <property type="match status" value="1"/>
</dbReference>
<dbReference type="Proteomes" id="UP000199403">
    <property type="component" value="Unassembled WGS sequence"/>
</dbReference>
<dbReference type="RefSeq" id="WP_092178079.1">
    <property type="nucleotide sequence ID" value="NZ_FNZH01000009.1"/>
</dbReference>
<reference evidence="11" key="1">
    <citation type="submission" date="2016-10" db="EMBL/GenBank/DDBJ databases">
        <authorList>
            <person name="Varghese N."/>
            <person name="Submissions S."/>
        </authorList>
    </citation>
    <scope>NUCLEOTIDE SEQUENCE [LARGE SCALE GENOMIC DNA]</scope>
    <source>
        <strain evidence="11">IBRC-M 10761</strain>
    </source>
</reference>
<evidence type="ECO:0000256" key="6">
    <source>
        <dbReference type="ARBA" id="ARBA00023136"/>
    </source>
</evidence>
<dbReference type="InterPro" id="IPR025857">
    <property type="entry name" value="MacB_PCD"/>
</dbReference>
<evidence type="ECO:0000259" key="8">
    <source>
        <dbReference type="Pfam" id="PF02687"/>
    </source>
</evidence>
<keyword evidence="3" id="KW-1003">Cell membrane</keyword>
<dbReference type="GO" id="GO:0098797">
    <property type="term" value="C:plasma membrane protein complex"/>
    <property type="evidence" value="ECO:0007669"/>
    <property type="project" value="TreeGrafter"/>
</dbReference>
<comment type="similarity">
    <text evidence="2">Belongs to the ABC-4 integral membrane protein family. LolC/E subfamily.</text>
</comment>
<evidence type="ECO:0000256" key="7">
    <source>
        <dbReference type="SAM" id="Phobius"/>
    </source>
</evidence>
<feature type="transmembrane region" description="Helical" evidence="7">
    <location>
        <begin position="285"/>
        <end position="311"/>
    </location>
</feature>
<organism evidence="10 11">
    <name type="scientific">Cyclobacterium xiamenense</name>
    <dbReference type="NCBI Taxonomy" id="1297121"/>
    <lineage>
        <taxon>Bacteria</taxon>
        <taxon>Pseudomonadati</taxon>
        <taxon>Bacteroidota</taxon>
        <taxon>Cytophagia</taxon>
        <taxon>Cytophagales</taxon>
        <taxon>Cyclobacteriaceae</taxon>
        <taxon>Cyclobacterium</taxon>
    </lineage>
</organism>
<evidence type="ECO:0000256" key="2">
    <source>
        <dbReference type="ARBA" id="ARBA00005236"/>
    </source>
</evidence>
<feature type="domain" description="MacB-like periplasmic core" evidence="9">
    <location>
        <begin position="21"/>
        <end position="247"/>
    </location>
</feature>
<keyword evidence="5 7" id="KW-1133">Transmembrane helix</keyword>
<feature type="transmembrane region" description="Helical" evidence="7">
    <location>
        <begin position="21"/>
        <end position="42"/>
    </location>
</feature>
<dbReference type="InterPro" id="IPR051447">
    <property type="entry name" value="Lipoprotein-release_system"/>
</dbReference>
<feature type="transmembrane region" description="Helical" evidence="7">
    <location>
        <begin position="332"/>
        <end position="356"/>
    </location>
</feature>
<dbReference type="PANTHER" id="PTHR30489:SF0">
    <property type="entry name" value="LIPOPROTEIN-RELEASING SYSTEM TRANSMEMBRANE PROTEIN LOLE"/>
    <property type="match status" value="1"/>
</dbReference>
<accession>A0A1H7B0U1</accession>
<comment type="subcellular location">
    <subcellularLocation>
        <location evidence="1">Cell membrane</location>
        <topology evidence="1">Multi-pass membrane protein</topology>
    </subcellularLocation>
</comment>
<keyword evidence="10" id="KW-0449">Lipoprotein</keyword>
<dbReference type="Pfam" id="PF02687">
    <property type="entry name" value="FtsX"/>
    <property type="match status" value="1"/>
</dbReference>
<evidence type="ECO:0000256" key="4">
    <source>
        <dbReference type="ARBA" id="ARBA00022692"/>
    </source>
</evidence>
<keyword evidence="6 7" id="KW-0472">Membrane</keyword>
<evidence type="ECO:0000256" key="1">
    <source>
        <dbReference type="ARBA" id="ARBA00004651"/>
    </source>
</evidence>
<dbReference type="PANTHER" id="PTHR30489">
    <property type="entry name" value="LIPOPROTEIN-RELEASING SYSTEM TRANSMEMBRANE PROTEIN LOLE"/>
    <property type="match status" value="1"/>
</dbReference>
<sequence>MKYGLLIQIARSLMLARLKQTMVAAVGVTFSITMFVALLGFMNGLNQLLDGLVLNRTPHIRFYNEIKPNPDQPIDLSESYRDFENTIRTIKPNSSRLRIYNSAAIIETLQADNRVLGVAPKVSTQVFFNVGTSDISGTINGIDVQAENALFSFADYVTEGNGSDLDQTNNGIILGKGAADRMLATIGDVIQATTARGDRVQLKVVGYYQSGLGDLDNVQSYASLQTVQKMLGEPPSYITDIQVKLHELDLAPPMAKDYEALFRVTADDIQTVNAQFETGTEIRNLISYAVGITLLIVSGFGIYNILNMMIYEKMDTIAILKAIGFSGRDVNIIFIIIALIIGVVGGTVGLMLGYLAGLGIDRLPFETEALPTIKTFPVDFNPRYYIIGGIFSLITTYLAGYFPARKASAVDPVEIIRGK</sequence>
<evidence type="ECO:0000313" key="10">
    <source>
        <dbReference type="EMBL" id="SEJ71451.1"/>
    </source>
</evidence>
<proteinExistence type="inferred from homology"/>
<dbReference type="AlphaFoldDB" id="A0A1H7B0U1"/>
<name>A0A1H7B0U1_9BACT</name>
<keyword evidence="4 7" id="KW-0812">Transmembrane</keyword>
<dbReference type="STRING" id="1416801.SAMN05192553_10980"/>
<dbReference type="InterPro" id="IPR003838">
    <property type="entry name" value="ABC3_permease_C"/>
</dbReference>
<evidence type="ECO:0000256" key="5">
    <source>
        <dbReference type="ARBA" id="ARBA00022989"/>
    </source>
</evidence>
<keyword evidence="11" id="KW-1185">Reference proteome</keyword>
<dbReference type="GO" id="GO:0044874">
    <property type="term" value="P:lipoprotein localization to outer membrane"/>
    <property type="evidence" value="ECO:0007669"/>
    <property type="project" value="TreeGrafter"/>
</dbReference>
<evidence type="ECO:0000313" key="11">
    <source>
        <dbReference type="Proteomes" id="UP000199403"/>
    </source>
</evidence>
<feature type="transmembrane region" description="Helical" evidence="7">
    <location>
        <begin position="384"/>
        <end position="402"/>
    </location>
</feature>